<dbReference type="GO" id="GO:0043565">
    <property type="term" value="F:sequence-specific DNA binding"/>
    <property type="evidence" value="ECO:0007669"/>
    <property type="project" value="TreeGrafter"/>
</dbReference>
<keyword evidence="4" id="KW-0804">Transcription</keyword>
<dbReference type="Proteomes" id="UP000826271">
    <property type="component" value="Unassembled WGS sequence"/>
</dbReference>
<dbReference type="PANTHER" id="PTHR31072">
    <property type="entry name" value="TRANSCRIPTION FACTOR TCP4-RELATED"/>
    <property type="match status" value="1"/>
</dbReference>
<dbReference type="EMBL" id="WHWC01000003">
    <property type="protein sequence ID" value="KAG8386824.1"/>
    <property type="molecule type" value="Genomic_DNA"/>
</dbReference>
<proteinExistence type="predicted"/>
<dbReference type="AlphaFoldDB" id="A0AAV6Y288"/>
<evidence type="ECO:0000259" key="7">
    <source>
        <dbReference type="PROSITE" id="PS51369"/>
    </source>
</evidence>
<evidence type="ECO:0000256" key="1">
    <source>
        <dbReference type="ARBA" id="ARBA00004123"/>
    </source>
</evidence>
<protein>
    <recommendedName>
        <fullName evidence="7">TCP domain-containing protein</fullName>
    </recommendedName>
</protein>
<sequence>MKGTRGAGEIVQVQGGHILRSSSGRKDRHSKVYTSNGPKDRRVRLSAHTAIQFYDVQDRLGYDRPSKAVDWLINKAKTAIDKLDEYEYLPPHWQPNLSAAAAITDNSNPSSSETPDYSSYPLIQQPNIINSSIMAEPTHLMNNMKSFIPITSSLSFPDFASDSALTRASFQGENLGLYVHADHDHGNLSNPVLTSQNGWNTTPTNHNNRVGFLMNSHEISQQQQGLLFSQDNQLPFRGGESSSHFEFGFGIPAPADGEEQELQTHH</sequence>
<dbReference type="GO" id="GO:0005634">
    <property type="term" value="C:nucleus"/>
    <property type="evidence" value="ECO:0007669"/>
    <property type="project" value="UniProtKB-SubCell"/>
</dbReference>
<feature type="domain" description="TCP" evidence="7">
    <location>
        <begin position="25"/>
        <end position="83"/>
    </location>
</feature>
<dbReference type="InterPro" id="IPR005333">
    <property type="entry name" value="Transcription_factor_TCP"/>
</dbReference>
<dbReference type="PANTHER" id="PTHR31072:SF240">
    <property type="entry name" value="TRANSCRIPTION FACTOR TCP10"/>
    <property type="match status" value="1"/>
</dbReference>
<keyword evidence="5" id="KW-0539">Nucleus</keyword>
<dbReference type="PROSITE" id="PS51369">
    <property type="entry name" value="TCP"/>
    <property type="match status" value="1"/>
</dbReference>
<evidence type="ECO:0000256" key="3">
    <source>
        <dbReference type="ARBA" id="ARBA00023125"/>
    </source>
</evidence>
<comment type="caution">
    <text evidence="8">The sequence shown here is derived from an EMBL/GenBank/DDBJ whole genome shotgun (WGS) entry which is preliminary data.</text>
</comment>
<dbReference type="Pfam" id="PF03634">
    <property type="entry name" value="TCP"/>
    <property type="match status" value="1"/>
</dbReference>
<gene>
    <name evidence="8" type="ORF">BUALT_Bualt03G0189100</name>
</gene>
<name>A0AAV6Y288_9LAMI</name>
<evidence type="ECO:0000256" key="2">
    <source>
        <dbReference type="ARBA" id="ARBA00023015"/>
    </source>
</evidence>
<accession>A0AAV6Y288</accession>
<comment type="subcellular location">
    <subcellularLocation>
        <location evidence="1">Nucleus</location>
    </subcellularLocation>
</comment>
<dbReference type="GO" id="GO:2000032">
    <property type="term" value="P:regulation of secondary shoot formation"/>
    <property type="evidence" value="ECO:0007669"/>
    <property type="project" value="TreeGrafter"/>
</dbReference>
<evidence type="ECO:0000256" key="4">
    <source>
        <dbReference type="ARBA" id="ARBA00023163"/>
    </source>
</evidence>
<dbReference type="GO" id="GO:0003700">
    <property type="term" value="F:DNA-binding transcription factor activity"/>
    <property type="evidence" value="ECO:0007669"/>
    <property type="project" value="InterPro"/>
</dbReference>
<dbReference type="InterPro" id="IPR017887">
    <property type="entry name" value="TF_TCP_subgr"/>
</dbReference>
<organism evidence="8 9">
    <name type="scientific">Buddleja alternifolia</name>
    <dbReference type="NCBI Taxonomy" id="168488"/>
    <lineage>
        <taxon>Eukaryota</taxon>
        <taxon>Viridiplantae</taxon>
        <taxon>Streptophyta</taxon>
        <taxon>Embryophyta</taxon>
        <taxon>Tracheophyta</taxon>
        <taxon>Spermatophyta</taxon>
        <taxon>Magnoliopsida</taxon>
        <taxon>eudicotyledons</taxon>
        <taxon>Gunneridae</taxon>
        <taxon>Pentapetalae</taxon>
        <taxon>asterids</taxon>
        <taxon>lamiids</taxon>
        <taxon>Lamiales</taxon>
        <taxon>Scrophulariaceae</taxon>
        <taxon>Buddlejeae</taxon>
        <taxon>Buddleja</taxon>
    </lineage>
</organism>
<evidence type="ECO:0000313" key="9">
    <source>
        <dbReference type="Proteomes" id="UP000826271"/>
    </source>
</evidence>
<evidence type="ECO:0000313" key="8">
    <source>
        <dbReference type="EMBL" id="KAG8386824.1"/>
    </source>
</evidence>
<evidence type="ECO:0000256" key="5">
    <source>
        <dbReference type="ARBA" id="ARBA00023242"/>
    </source>
</evidence>
<feature type="region of interest" description="Disordered" evidence="6">
    <location>
        <begin position="16"/>
        <end position="39"/>
    </location>
</feature>
<evidence type="ECO:0000256" key="6">
    <source>
        <dbReference type="SAM" id="MobiDB-lite"/>
    </source>
</evidence>
<keyword evidence="3" id="KW-0238">DNA-binding</keyword>
<keyword evidence="2" id="KW-0805">Transcription regulation</keyword>
<reference evidence="8" key="1">
    <citation type="submission" date="2019-10" db="EMBL/GenBank/DDBJ databases">
        <authorList>
            <person name="Zhang R."/>
            <person name="Pan Y."/>
            <person name="Wang J."/>
            <person name="Ma R."/>
            <person name="Yu S."/>
        </authorList>
    </citation>
    <scope>NUCLEOTIDE SEQUENCE</scope>
    <source>
        <strain evidence="8">LA-IB0</strain>
        <tissue evidence="8">Leaf</tissue>
    </source>
</reference>
<keyword evidence="9" id="KW-1185">Reference proteome</keyword>